<reference evidence="2" key="1">
    <citation type="submission" date="2019-01" db="EMBL/GenBank/DDBJ databases">
        <title>Draft genome sequences of three monokaryotic isolates of the white-rot basidiomycete fungus Dichomitus squalens.</title>
        <authorList>
            <consortium name="DOE Joint Genome Institute"/>
            <person name="Lopez S.C."/>
            <person name="Andreopoulos B."/>
            <person name="Pangilinan J."/>
            <person name="Lipzen A."/>
            <person name="Riley R."/>
            <person name="Ahrendt S."/>
            <person name="Ng V."/>
            <person name="Barry K."/>
            <person name="Daum C."/>
            <person name="Grigoriev I.V."/>
            <person name="Hilden K.S."/>
            <person name="Makela M.R."/>
            <person name="de Vries R.P."/>
        </authorList>
    </citation>
    <scope>NUCLEOTIDE SEQUENCE [LARGE SCALE GENOMIC DNA]</scope>
    <source>
        <strain evidence="2">OM18370.1</strain>
    </source>
</reference>
<evidence type="ECO:0000256" key="1">
    <source>
        <dbReference type="SAM" id="MobiDB-lite"/>
    </source>
</evidence>
<dbReference type="EMBL" id="ML143499">
    <property type="protein sequence ID" value="TBU23641.1"/>
    <property type="molecule type" value="Genomic_DNA"/>
</dbReference>
<protein>
    <submittedName>
        <fullName evidence="2">Uncharacterized protein</fullName>
    </submittedName>
</protein>
<accession>A0A4Q9MD48</accession>
<dbReference type="Proteomes" id="UP000292957">
    <property type="component" value="Unassembled WGS sequence"/>
</dbReference>
<name>A0A4Q9MD48_9APHY</name>
<dbReference type="AlphaFoldDB" id="A0A4Q9MD48"/>
<organism evidence="2">
    <name type="scientific">Dichomitus squalens</name>
    <dbReference type="NCBI Taxonomy" id="114155"/>
    <lineage>
        <taxon>Eukaryota</taxon>
        <taxon>Fungi</taxon>
        <taxon>Dikarya</taxon>
        <taxon>Basidiomycota</taxon>
        <taxon>Agaricomycotina</taxon>
        <taxon>Agaricomycetes</taxon>
        <taxon>Polyporales</taxon>
        <taxon>Polyporaceae</taxon>
        <taxon>Dichomitus</taxon>
    </lineage>
</organism>
<proteinExistence type="predicted"/>
<feature type="region of interest" description="Disordered" evidence="1">
    <location>
        <begin position="153"/>
        <end position="174"/>
    </location>
</feature>
<evidence type="ECO:0000313" key="2">
    <source>
        <dbReference type="EMBL" id="TBU23641.1"/>
    </source>
</evidence>
<sequence length="174" mass="18696">MQASTGHIICPPHGPPIDVPSLLSGPQNMEGYYCPGPRNTAHSPTYVKVSVAGCMLSRRMSSRISLPCDGQSRIFARSSIYTSLSSIYRKCVRVKAPQLAPRVPSTALHGESWACRRSGLTTFNGSDPDYVGCQASTFNRLLSMRAFRPPVAGTFGTSSGQTAPNLRSRIDSCG</sequence>
<feature type="compositionally biased region" description="Polar residues" evidence="1">
    <location>
        <begin position="155"/>
        <end position="165"/>
    </location>
</feature>
<gene>
    <name evidence="2" type="ORF">BD311DRAFT_768104</name>
</gene>